<feature type="signal peptide" evidence="2">
    <location>
        <begin position="1"/>
        <end position="23"/>
    </location>
</feature>
<sequence>SSIGRTSPIGTTALLWPSALVWSGSPWARDGPTTSTRAQADASSQSPATSPWPRLCSSCPLPSLLPSLLPSGSLSSPSTLHHALLPSPVPALRLSLLLSLSSPCPPLSPLHPLRFSPTSPLHSFLSLPSPLRNRCVTYRTTRAYRNLGFYRFLPDPRIDRVTSCPH</sequence>
<evidence type="ECO:0000256" key="2">
    <source>
        <dbReference type="SAM" id="SignalP"/>
    </source>
</evidence>
<feature type="chain" id="PRO_5042817170" evidence="2">
    <location>
        <begin position="24"/>
        <end position="166"/>
    </location>
</feature>
<accession>A0AAN4YY61</accession>
<reference evidence="4" key="1">
    <citation type="submission" date="2022-10" db="EMBL/GenBank/DDBJ databases">
        <title>Genome assembly of Pristionchus species.</title>
        <authorList>
            <person name="Yoshida K."/>
            <person name="Sommer R.J."/>
        </authorList>
    </citation>
    <scope>NUCLEOTIDE SEQUENCE [LARGE SCALE GENOMIC DNA]</scope>
    <source>
        <strain evidence="4">RS5460</strain>
    </source>
</reference>
<dbReference type="EMBL" id="BTRK01000001">
    <property type="protein sequence ID" value="GMR29969.1"/>
    <property type="molecule type" value="Genomic_DNA"/>
</dbReference>
<dbReference type="Proteomes" id="UP001328107">
    <property type="component" value="Unassembled WGS sequence"/>
</dbReference>
<protein>
    <submittedName>
        <fullName evidence="3">Uncharacterized protein</fullName>
    </submittedName>
</protein>
<feature type="compositionally biased region" description="Polar residues" evidence="1">
    <location>
        <begin position="32"/>
        <end position="49"/>
    </location>
</feature>
<keyword evidence="4" id="KW-1185">Reference proteome</keyword>
<feature type="region of interest" description="Disordered" evidence="1">
    <location>
        <begin position="30"/>
        <end position="53"/>
    </location>
</feature>
<proteinExistence type="predicted"/>
<evidence type="ECO:0000313" key="3">
    <source>
        <dbReference type="EMBL" id="GMR29969.1"/>
    </source>
</evidence>
<feature type="non-terminal residue" evidence="3">
    <location>
        <position position="1"/>
    </location>
</feature>
<evidence type="ECO:0000313" key="4">
    <source>
        <dbReference type="Proteomes" id="UP001328107"/>
    </source>
</evidence>
<organism evidence="3 4">
    <name type="scientific">Pristionchus mayeri</name>
    <dbReference type="NCBI Taxonomy" id="1317129"/>
    <lineage>
        <taxon>Eukaryota</taxon>
        <taxon>Metazoa</taxon>
        <taxon>Ecdysozoa</taxon>
        <taxon>Nematoda</taxon>
        <taxon>Chromadorea</taxon>
        <taxon>Rhabditida</taxon>
        <taxon>Rhabditina</taxon>
        <taxon>Diplogasteromorpha</taxon>
        <taxon>Diplogasteroidea</taxon>
        <taxon>Neodiplogasteridae</taxon>
        <taxon>Pristionchus</taxon>
    </lineage>
</organism>
<comment type="caution">
    <text evidence="3">The sequence shown here is derived from an EMBL/GenBank/DDBJ whole genome shotgun (WGS) entry which is preliminary data.</text>
</comment>
<keyword evidence="2" id="KW-0732">Signal</keyword>
<evidence type="ECO:0000256" key="1">
    <source>
        <dbReference type="SAM" id="MobiDB-lite"/>
    </source>
</evidence>
<gene>
    <name evidence="3" type="ORF">PMAYCL1PPCAC_00164</name>
</gene>
<dbReference type="AlphaFoldDB" id="A0AAN4YY61"/>
<name>A0AAN4YY61_9BILA</name>